<dbReference type="InterPro" id="IPR003594">
    <property type="entry name" value="HATPase_dom"/>
</dbReference>
<dbReference type="InterPro" id="IPR018062">
    <property type="entry name" value="HTH_AraC-typ_CS"/>
</dbReference>
<protein>
    <recommendedName>
        <fullName evidence="2">histidine kinase</fullName>
        <ecNumber evidence="2">2.7.13.3</ecNumber>
    </recommendedName>
</protein>
<dbReference type="InterPro" id="IPR011123">
    <property type="entry name" value="Y_Y_Y"/>
</dbReference>
<keyword evidence="13" id="KW-0812">Transmembrane</keyword>
<dbReference type="PROSITE" id="PS01124">
    <property type="entry name" value="HTH_ARAC_FAMILY_2"/>
    <property type="match status" value="1"/>
</dbReference>
<dbReference type="PROSITE" id="PS50110">
    <property type="entry name" value="RESPONSE_REGULATORY"/>
    <property type="match status" value="1"/>
</dbReference>
<dbReference type="InterPro" id="IPR036097">
    <property type="entry name" value="HisK_dim/P_sf"/>
</dbReference>
<keyword evidence="10" id="KW-0238">DNA-binding</keyword>
<dbReference type="CDD" id="cd17574">
    <property type="entry name" value="REC_OmpR"/>
    <property type="match status" value="1"/>
</dbReference>
<dbReference type="Pfam" id="PF07495">
    <property type="entry name" value="Y_Y_Y"/>
    <property type="match status" value="1"/>
</dbReference>
<evidence type="ECO:0000256" key="1">
    <source>
        <dbReference type="ARBA" id="ARBA00000085"/>
    </source>
</evidence>
<evidence type="ECO:0000256" key="13">
    <source>
        <dbReference type="SAM" id="Phobius"/>
    </source>
</evidence>
<dbReference type="SUPFAM" id="SSF63829">
    <property type="entry name" value="Calcium-dependent phosphotriesterase"/>
    <property type="match status" value="3"/>
</dbReference>
<evidence type="ECO:0000256" key="12">
    <source>
        <dbReference type="PROSITE-ProRule" id="PRU00169"/>
    </source>
</evidence>
<dbReference type="InterPro" id="IPR004358">
    <property type="entry name" value="Sig_transdc_His_kin-like_C"/>
</dbReference>
<evidence type="ECO:0000313" key="17">
    <source>
        <dbReference type="EMBL" id="TXK29681.1"/>
    </source>
</evidence>
<dbReference type="EMBL" id="VRTY01000106">
    <property type="protein sequence ID" value="TXK29681.1"/>
    <property type="molecule type" value="Genomic_DNA"/>
</dbReference>
<dbReference type="Pfam" id="PF07494">
    <property type="entry name" value="Reg_prop"/>
    <property type="match status" value="5"/>
</dbReference>
<evidence type="ECO:0000256" key="5">
    <source>
        <dbReference type="ARBA" id="ARBA00022741"/>
    </source>
</evidence>
<dbReference type="PROSITE" id="PS00041">
    <property type="entry name" value="HTH_ARAC_FAMILY_1"/>
    <property type="match status" value="1"/>
</dbReference>
<dbReference type="FunFam" id="3.30.565.10:FF:000037">
    <property type="entry name" value="Hybrid sensor histidine kinase/response regulator"/>
    <property type="match status" value="1"/>
</dbReference>
<name>A0A5C8J1M5_9BACT</name>
<dbReference type="GO" id="GO:0043565">
    <property type="term" value="F:sequence-specific DNA binding"/>
    <property type="evidence" value="ECO:0007669"/>
    <property type="project" value="InterPro"/>
</dbReference>
<dbReference type="InterPro" id="IPR018060">
    <property type="entry name" value="HTH_AraC"/>
</dbReference>
<dbReference type="Gene3D" id="1.10.287.130">
    <property type="match status" value="1"/>
</dbReference>
<evidence type="ECO:0000259" key="16">
    <source>
        <dbReference type="PROSITE" id="PS50110"/>
    </source>
</evidence>
<dbReference type="Gene3D" id="2.60.40.10">
    <property type="entry name" value="Immunoglobulins"/>
    <property type="match status" value="1"/>
</dbReference>
<evidence type="ECO:0000313" key="18">
    <source>
        <dbReference type="Proteomes" id="UP000321926"/>
    </source>
</evidence>
<feature type="modified residue" description="4-aspartylphosphate" evidence="12">
    <location>
        <position position="1068"/>
    </location>
</feature>
<keyword evidence="5" id="KW-0547">Nucleotide-binding</keyword>
<keyword evidence="9" id="KW-0805">Transcription regulation</keyword>
<evidence type="ECO:0000256" key="6">
    <source>
        <dbReference type="ARBA" id="ARBA00022777"/>
    </source>
</evidence>
<dbReference type="InterPro" id="IPR011110">
    <property type="entry name" value="Reg_prop"/>
</dbReference>
<feature type="transmembrane region" description="Helical" evidence="13">
    <location>
        <begin position="698"/>
        <end position="718"/>
    </location>
</feature>
<dbReference type="InterPro" id="IPR003661">
    <property type="entry name" value="HisK_dim/P_dom"/>
</dbReference>
<keyword evidence="6" id="KW-0418">Kinase</keyword>
<feature type="domain" description="Histidine kinase" evidence="15">
    <location>
        <begin position="752"/>
        <end position="972"/>
    </location>
</feature>
<dbReference type="InterPro" id="IPR036890">
    <property type="entry name" value="HATPase_C_sf"/>
</dbReference>
<evidence type="ECO:0000256" key="11">
    <source>
        <dbReference type="ARBA" id="ARBA00023163"/>
    </source>
</evidence>
<dbReference type="Gene3D" id="3.30.565.10">
    <property type="entry name" value="Histidine kinase-like ATPase, C-terminal domain"/>
    <property type="match status" value="1"/>
</dbReference>
<dbReference type="Pfam" id="PF02518">
    <property type="entry name" value="HATPase_c"/>
    <property type="match status" value="1"/>
</dbReference>
<keyword evidence="4" id="KW-0808">Transferase</keyword>
<dbReference type="OrthoDB" id="9797097at2"/>
<evidence type="ECO:0000256" key="7">
    <source>
        <dbReference type="ARBA" id="ARBA00022840"/>
    </source>
</evidence>
<evidence type="ECO:0000256" key="10">
    <source>
        <dbReference type="ARBA" id="ARBA00023125"/>
    </source>
</evidence>
<dbReference type="Gene3D" id="1.10.10.60">
    <property type="entry name" value="Homeodomain-like"/>
    <property type="match status" value="2"/>
</dbReference>
<dbReference type="PRINTS" id="PR00344">
    <property type="entry name" value="BCTRLSENSOR"/>
</dbReference>
<evidence type="ECO:0000256" key="3">
    <source>
        <dbReference type="ARBA" id="ARBA00022553"/>
    </source>
</evidence>
<dbReference type="SUPFAM" id="SSF46689">
    <property type="entry name" value="Homeodomain-like"/>
    <property type="match status" value="1"/>
</dbReference>
<dbReference type="GO" id="GO:0005524">
    <property type="term" value="F:ATP binding"/>
    <property type="evidence" value="ECO:0007669"/>
    <property type="project" value="UniProtKB-KW"/>
</dbReference>
<evidence type="ECO:0000259" key="14">
    <source>
        <dbReference type="PROSITE" id="PS01124"/>
    </source>
</evidence>
<dbReference type="SUPFAM" id="SSF52172">
    <property type="entry name" value="CheY-like"/>
    <property type="match status" value="1"/>
</dbReference>
<keyword evidence="7" id="KW-0067">ATP-binding</keyword>
<dbReference type="SUPFAM" id="SSF55874">
    <property type="entry name" value="ATPase domain of HSP90 chaperone/DNA topoisomerase II/histidine kinase"/>
    <property type="match status" value="1"/>
</dbReference>
<keyword evidence="3 12" id="KW-0597">Phosphoprotein</keyword>
<dbReference type="Pfam" id="PF00072">
    <property type="entry name" value="Response_reg"/>
    <property type="match status" value="1"/>
</dbReference>
<dbReference type="Gene3D" id="3.40.50.2300">
    <property type="match status" value="1"/>
</dbReference>
<dbReference type="FunFam" id="1.10.287.130:FF:000045">
    <property type="entry name" value="Two-component system sensor histidine kinase/response regulator"/>
    <property type="match status" value="1"/>
</dbReference>
<dbReference type="PROSITE" id="PS50109">
    <property type="entry name" value="HIS_KIN"/>
    <property type="match status" value="1"/>
</dbReference>
<dbReference type="InterPro" id="IPR009057">
    <property type="entry name" value="Homeodomain-like_sf"/>
</dbReference>
<dbReference type="CDD" id="cd00075">
    <property type="entry name" value="HATPase"/>
    <property type="match status" value="1"/>
</dbReference>
<dbReference type="GO" id="GO:0003700">
    <property type="term" value="F:DNA-binding transcription factor activity"/>
    <property type="evidence" value="ECO:0007669"/>
    <property type="project" value="InterPro"/>
</dbReference>
<dbReference type="AlphaFoldDB" id="A0A5C8J1M5"/>
<keyword evidence="11" id="KW-0804">Transcription</keyword>
<evidence type="ECO:0000256" key="8">
    <source>
        <dbReference type="ARBA" id="ARBA00023012"/>
    </source>
</evidence>
<dbReference type="GO" id="GO:0000155">
    <property type="term" value="F:phosphorelay sensor kinase activity"/>
    <property type="evidence" value="ECO:0007669"/>
    <property type="project" value="InterPro"/>
</dbReference>
<dbReference type="SMART" id="SM00387">
    <property type="entry name" value="HATPase_c"/>
    <property type="match status" value="1"/>
</dbReference>
<sequence length="1277" mass="145773">MNKLFYSFIKSRPFSASIKSKFHFSERGWKNRNFLFLFLFVLCLNSAIGQSLNLKFDHITSENGLVQNTIHGIVKDKYGYIWFGTWGGLCRYDGYKFRIYKYDPKNIKSISDNRIHNLAKDANEDIWVETFDDRTFCRYNYLTDDFERVLIEAVSPEIQELVYRRHNSVSISHPNNKYTLTLKSQSNSLVETHFKTKQDKIYTYNVANRWTLSDSYVTSLYKDDHNILWVGTFSNGVNKANLNSQLFDYYFHDPKNPKSIIDNNIRAICEDNAGNLWIGTRDKGITIIDKANNYRHLAFKEGDSNSINSNQVRRIFCDSRGYIWIGTRKGLDRYNPADGKIRHFEELGLKNTMVFGFTEDKAGDVWIASWNGVYRYNAQKDNFNHYNLGDEARTQHVRVIMEDKEGQLWAGTEGGGIFILKPTQGNDEVKIVRQIKYENDAKNTIIDNRINSIYEDKSGLIWVGTGNGLHTYNPKTKAVELFTGASGLAEATVAGIIEDDAGYIWISHKKGISRLNSKTLAVHNYTLQDGLQSNEFSDGAIVKSRFSNKLYLGGNNGYNSFIPDSIAPEPTLPKVVFTELQILNQAVAINQEVNGRVVLDRPLYLTNELTLNHQDRSIAIEFAALHYANPDGNKYAYMLEGFDKEWIYTDASRRLATYSNLAPGKYVFKVKASNSDGIWNEVPTTLNIGVMPPFWASIWAYILYGLFILLALYLFYYFSARFTKLKSKLAYESLIREKEHDLNQNKLQFFTNISHEIKTPLSLILAPVERLLSVGKNNELLYGQLQTMKANGDRLMRLVNQLLDFRRLETGNSELVLRQHDLIAFLHSIIESFRTYAAQKNISLEFSPQTQTIFMRFDEDKLEKVISNLLSNAFKFTPSGGTIALEVSQDLPNDNAVIKVMDNGKGIPDEEKELIFKPFQQGITNKAGGTGLGLTYSKALVELHGGNISVDCSKQSDGQNLTVFTVTLPTKPTATITSETANSPATQAAEIAEHHPMQHAALEETQPEREQLLVNGKTPSLLIVEDNDELRRYLCDYFESMYTVIEAGNGKEGLEMASKVLPDIIISDVMMPEMNGLEFCKRLKTDLKTSHIPFIMLTAKAPIENQIEGIETGADDYIVKPFNLAYLQTKVKNLLLSKERLREKYKTEITLEPSIVTPVSPDEKLLQKLLQYVEDRIADSELNIEDICSEIGLSRTHLYRKVKALTGFSMAELIKELRLKRAMQLLKDHKFNVNEVAYMVGFNDADYFRKCFKTKFNMPPSEYYKSVEIREKPVYEP</sequence>
<evidence type="ECO:0000259" key="15">
    <source>
        <dbReference type="PROSITE" id="PS50109"/>
    </source>
</evidence>
<dbReference type="FunFam" id="3.40.50.2300:FF:000138">
    <property type="entry name" value="Two-component system sensor histidine kinase/response regulator"/>
    <property type="match status" value="1"/>
</dbReference>
<evidence type="ECO:0000256" key="4">
    <source>
        <dbReference type="ARBA" id="ARBA00022679"/>
    </source>
</evidence>
<organism evidence="17 18">
    <name type="scientific">Pontibacter qinzhouensis</name>
    <dbReference type="NCBI Taxonomy" id="2603253"/>
    <lineage>
        <taxon>Bacteria</taxon>
        <taxon>Pseudomonadati</taxon>
        <taxon>Bacteroidota</taxon>
        <taxon>Cytophagia</taxon>
        <taxon>Cytophagales</taxon>
        <taxon>Hymenobacteraceae</taxon>
        <taxon>Pontibacter</taxon>
    </lineage>
</organism>
<keyword evidence="13" id="KW-1133">Transmembrane helix</keyword>
<comment type="caution">
    <text evidence="17">The sequence shown here is derived from an EMBL/GenBank/DDBJ whole genome shotgun (WGS) entry which is preliminary data.</text>
</comment>
<feature type="domain" description="Response regulatory" evidence="16">
    <location>
        <begin position="1020"/>
        <end position="1135"/>
    </location>
</feature>
<gene>
    <name evidence="17" type="ORF">FVR03_20365</name>
</gene>
<dbReference type="InterPro" id="IPR005467">
    <property type="entry name" value="His_kinase_dom"/>
</dbReference>
<dbReference type="Proteomes" id="UP000321926">
    <property type="component" value="Unassembled WGS sequence"/>
</dbReference>
<keyword evidence="18" id="KW-1185">Reference proteome</keyword>
<comment type="catalytic activity">
    <reaction evidence="1">
        <text>ATP + protein L-histidine = ADP + protein N-phospho-L-histidine.</text>
        <dbReference type="EC" id="2.7.13.3"/>
    </reaction>
</comment>
<dbReference type="Pfam" id="PF12833">
    <property type="entry name" value="HTH_18"/>
    <property type="match status" value="1"/>
</dbReference>
<dbReference type="Pfam" id="PF00512">
    <property type="entry name" value="HisKA"/>
    <property type="match status" value="1"/>
</dbReference>
<feature type="domain" description="HTH araC/xylS-type" evidence="14">
    <location>
        <begin position="1167"/>
        <end position="1266"/>
    </location>
</feature>
<dbReference type="PANTHER" id="PTHR43547">
    <property type="entry name" value="TWO-COMPONENT HISTIDINE KINASE"/>
    <property type="match status" value="1"/>
</dbReference>
<dbReference type="InterPro" id="IPR001789">
    <property type="entry name" value="Sig_transdc_resp-reg_receiver"/>
</dbReference>
<dbReference type="SMART" id="SM00388">
    <property type="entry name" value="HisKA"/>
    <property type="match status" value="1"/>
</dbReference>
<accession>A0A5C8J1M5</accession>
<dbReference type="InterPro" id="IPR011006">
    <property type="entry name" value="CheY-like_superfamily"/>
</dbReference>
<reference evidence="17 18" key="1">
    <citation type="submission" date="2019-08" db="EMBL/GenBank/DDBJ databases">
        <authorList>
            <person name="Shi S."/>
        </authorList>
    </citation>
    <scope>NUCLEOTIDE SEQUENCE [LARGE SCALE GENOMIC DNA]</scope>
    <source>
        <strain evidence="17 18">GY10130</strain>
    </source>
</reference>
<proteinExistence type="predicted"/>
<evidence type="ECO:0000256" key="2">
    <source>
        <dbReference type="ARBA" id="ARBA00012438"/>
    </source>
</evidence>
<evidence type="ECO:0000256" key="9">
    <source>
        <dbReference type="ARBA" id="ARBA00023015"/>
    </source>
</evidence>
<dbReference type="SUPFAM" id="SSF47384">
    <property type="entry name" value="Homodimeric domain of signal transducing histidine kinase"/>
    <property type="match status" value="1"/>
</dbReference>
<dbReference type="Gene3D" id="2.130.10.10">
    <property type="entry name" value="YVTN repeat-like/Quinoprotein amine dehydrogenase"/>
    <property type="match status" value="2"/>
</dbReference>
<dbReference type="SMART" id="SM00342">
    <property type="entry name" value="HTH_ARAC"/>
    <property type="match status" value="1"/>
</dbReference>
<dbReference type="CDD" id="cd00082">
    <property type="entry name" value="HisKA"/>
    <property type="match status" value="1"/>
</dbReference>
<dbReference type="FunFam" id="2.60.40.10:FF:000791">
    <property type="entry name" value="Two-component system sensor histidine kinase/response regulator"/>
    <property type="match status" value="1"/>
</dbReference>
<dbReference type="InterPro" id="IPR015943">
    <property type="entry name" value="WD40/YVTN_repeat-like_dom_sf"/>
</dbReference>
<dbReference type="InterPro" id="IPR013783">
    <property type="entry name" value="Ig-like_fold"/>
</dbReference>
<dbReference type="EC" id="2.7.13.3" evidence="2"/>
<dbReference type="SMART" id="SM00448">
    <property type="entry name" value="REC"/>
    <property type="match status" value="1"/>
</dbReference>
<dbReference type="PANTHER" id="PTHR43547:SF2">
    <property type="entry name" value="HYBRID SIGNAL TRANSDUCTION HISTIDINE KINASE C"/>
    <property type="match status" value="1"/>
</dbReference>
<keyword evidence="8" id="KW-0902">Two-component regulatory system</keyword>
<keyword evidence="13" id="KW-0472">Membrane</keyword>